<feature type="domain" description="Protein kinase" evidence="2">
    <location>
        <begin position="173"/>
        <end position="272"/>
    </location>
</feature>
<dbReference type="GO" id="GO:0005524">
    <property type="term" value="F:ATP binding"/>
    <property type="evidence" value="ECO:0007669"/>
    <property type="project" value="UniProtKB-UniRule"/>
</dbReference>
<proteinExistence type="predicted"/>
<dbReference type="AlphaFoldDB" id="A0AA37LM25"/>
<dbReference type="Gene3D" id="3.30.200.20">
    <property type="entry name" value="Phosphorylase Kinase, domain 1"/>
    <property type="match status" value="1"/>
</dbReference>
<dbReference type="EMBL" id="BPPX01000001">
    <property type="protein sequence ID" value="GJC77605.1"/>
    <property type="molecule type" value="Genomic_DNA"/>
</dbReference>
<keyword evidence="4" id="KW-1185">Reference proteome</keyword>
<keyword evidence="1" id="KW-0547">Nucleotide-binding</keyword>
<dbReference type="InterPro" id="IPR000719">
    <property type="entry name" value="Prot_kinase_dom"/>
</dbReference>
<protein>
    <recommendedName>
        <fullName evidence="2">Protein kinase domain-containing protein</fullName>
    </recommendedName>
</protein>
<dbReference type="GO" id="GO:0004672">
    <property type="term" value="F:protein kinase activity"/>
    <property type="evidence" value="ECO:0007669"/>
    <property type="project" value="InterPro"/>
</dbReference>
<sequence>MSELPEDYEDLRDELYDHLYRKLERKDANAERFAAQGTAKEVLHSYVLRHLFSALTSPDRPKRPPPFTINQAHFSELINEHELHDFLAVLIFASCNIDAVWTFVQKLVQPNKEENTLLPVRLPVEKEYLQRVFGSGNPTVNKFYDAQACFATLVIKKGEKNVLKKPHLHRLPWLEEKMLGEGNFGTVRMVRIAKGHFLGWNGPQPAEIARKDYELNKDAEENFENEANMMARILQRSKHNNILASLGTLKIESNPPFSACSCHELRRTCNNT</sequence>
<evidence type="ECO:0000313" key="3">
    <source>
        <dbReference type="EMBL" id="GJC77605.1"/>
    </source>
</evidence>
<keyword evidence="1" id="KW-0067">ATP-binding</keyword>
<evidence type="ECO:0000256" key="1">
    <source>
        <dbReference type="PROSITE-ProRule" id="PRU10141"/>
    </source>
</evidence>
<evidence type="ECO:0000259" key="2">
    <source>
        <dbReference type="PROSITE" id="PS50011"/>
    </source>
</evidence>
<organism evidence="3 4">
    <name type="scientific">Colletotrichum liriopes</name>
    <dbReference type="NCBI Taxonomy" id="708192"/>
    <lineage>
        <taxon>Eukaryota</taxon>
        <taxon>Fungi</taxon>
        <taxon>Dikarya</taxon>
        <taxon>Ascomycota</taxon>
        <taxon>Pezizomycotina</taxon>
        <taxon>Sordariomycetes</taxon>
        <taxon>Hypocreomycetidae</taxon>
        <taxon>Glomerellales</taxon>
        <taxon>Glomerellaceae</taxon>
        <taxon>Colletotrichum</taxon>
        <taxon>Colletotrichum spaethianum species complex</taxon>
    </lineage>
</organism>
<accession>A0AA37LM25</accession>
<dbReference type="SUPFAM" id="SSF56112">
    <property type="entry name" value="Protein kinase-like (PK-like)"/>
    <property type="match status" value="1"/>
</dbReference>
<feature type="binding site" evidence="1">
    <location>
        <position position="211"/>
    </location>
    <ligand>
        <name>ATP</name>
        <dbReference type="ChEBI" id="CHEBI:30616"/>
    </ligand>
</feature>
<dbReference type="PROSITE" id="PS00107">
    <property type="entry name" value="PROTEIN_KINASE_ATP"/>
    <property type="match status" value="1"/>
</dbReference>
<gene>
    <name evidence="3" type="ORF">ColLi_00443</name>
</gene>
<evidence type="ECO:0000313" key="4">
    <source>
        <dbReference type="Proteomes" id="UP001055172"/>
    </source>
</evidence>
<name>A0AA37LM25_9PEZI</name>
<reference evidence="3 4" key="1">
    <citation type="submission" date="2021-07" db="EMBL/GenBank/DDBJ databases">
        <title>Genome data of Colletotrichum spaethianum.</title>
        <authorList>
            <person name="Utami Y.D."/>
            <person name="Hiruma K."/>
        </authorList>
    </citation>
    <scope>NUCLEOTIDE SEQUENCE [LARGE SCALE GENOMIC DNA]</scope>
    <source>
        <strain evidence="3 4">MAFF 242679</strain>
    </source>
</reference>
<dbReference type="PROSITE" id="PS50011">
    <property type="entry name" value="PROTEIN_KINASE_DOM"/>
    <property type="match status" value="1"/>
</dbReference>
<comment type="caution">
    <text evidence="3">The sequence shown here is derived from an EMBL/GenBank/DDBJ whole genome shotgun (WGS) entry which is preliminary data.</text>
</comment>
<dbReference type="InterPro" id="IPR011009">
    <property type="entry name" value="Kinase-like_dom_sf"/>
</dbReference>
<dbReference type="InterPro" id="IPR017441">
    <property type="entry name" value="Protein_kinase_ATP_BS"/>
</dbReference>
<dbReference type="Proteomes" id="UP001055172">
    <property type="component" value="Unassembled WGS sequence"/>
</dbReference>